<keyword evidence="1" id="KW-0175">Coiled coil</keyword>
<dbReference type="GO" id="GO:0036064">
    <property type="term" value="C:ciliary basal body"/>
    <property type="evidence" value="ECO:0007669"/>
    <property type="project" value="TreeGrafter"/>
</dbReference>
<dbReference type="PANTHER" id="PTHR39063">
    <property type="entry name" value="ORAL-FACIAL-DIGITAL SYNDROME 1 PROTEIN HOMOLOG"/>
    <property type="match status" value="1"/>
</dbReference>
<feature type="coiled-coil region" evidence="1">
    <location>
        <begin position="376"/>
        <end position="518"/>
    </location>
</feature>
<dbReference type="InterPro" id="IPR006594">
    <property type="entry name" value="LisH"/>
</dbReference>
<keyword evidence="4" id="KW-1185">Reference proteome</keyword>
<feature type="compositionally biased region" description="Basic residues" evidence="2">
    <location>
        <begin position="602"/>
        <end position="615"/>
    </location>
</feature>
<feature type="coiled-coil region" evidence="1">
    <location>
        <begin position="248"/>
        <end position="300"/>
    </location>
</feature>
<reference evidence="3" key="2">
    <citation type="submission" date="2025-09" db="UniProtKB">
        <authorList>
            <consortium name="Ensembl"/>
        </authorList>
    </citation>
    <scope>IDENTIFICATION</scope>
</reference>
<dbReference type="GeneTree" id="ENSGT00390000001798"/>
<evidence type="ECO:0000256" key="2">
    <source>
        <dbReference type="SAM" id="MobiDB-lite"/>
    </source>
</evidence>
<gene>
    <name evidence="3" type="primary">ofd1</name>
</gene>
<protein>
    <submittedName>
        <fullName evidence="3">OFD1 centriole and centriolar satellite protein</fullName>
    </submittedName>
</protein>
<evidence type="ECO:0000313" key="4">
    <source>
        <dbReference type="Proteomes" id="UP000472277"/>
    </source>
</evidence>
<evidence type="ECO:0000256" key="1">
    <source>
        <dbReference type="SAM" id="Coils"/>
    </source>
</evidence>
<name>A0A673XAP8_SALTR</name>
<dbReference type="Pfam" id="PF16045">
    <property type="entry name" value="LisH_2"/>
    <property type="match status" value="1"/>
</dbReference>
<dbReference type="PANTHER" id="PTHR39063:SF1">
    <property type="entry name" value="OFD1 CENTRIOLE AND CENTRIOLAR SATELLITE PROTEIN"/>
    <property type="match status" value="1"/>
</dbReference>
<feature type="compositionally biased region" description="Basic and acidic residues" evidence="2">
    <location>
        <begin position="687"/>
        <end position="697"/>
    </location>
</feature>
<dbReference type="GO" id="GO:0005813">
    <property type="term" value="C:centrosome"/>
    <property type="evidence" value="ECO:0007669"/>
    <property type="project" value="TreeGrafter"/>
</dbReference>
<dbReference type="AlphaFoldDB" id="A0A673XAP8"/>
<organism evidence="3 4">
    <name type="scientific">Salmo trutta</name>
    <name type="common">Brown trout</name>
    <dbReference type="NCBI Taxonomy" id="8032"/>
    <lineage>
        <taxon>Eukaryota</taxon>
        <taxon>Metazoa</taxon>
        <taxon>Chordata</taxon>
        <taxon>Craniata</taxon>
        <taxon>Vertebrata</taxon>
        <taxon>Euteleostomi</taxon>
        <taxon>Actinopterygii</taxon>
        <taxon>Neopterygii</taxon>
        <taxon>Teleostei</taxon>
        <taxon>Protacanthopterygii</taxon>
        <taxon>Salmoniformes</taxon>
        <taxon>Salmonidae</taxon>
        <taxon>Salmoninae</taxon>
        <taxon>Salmo</taxon>
    </lineage>
</organism>
<feature type="coiled-coil region" evidence="1">
    <location>
        <begin position="547"/>
        <end position="574"/>
    </location>
</feature>
<evidence type="ECO:0000313" key="3">
    <source>
        <dbReference type="Ensembl" id="ENSSTUP00000018458.1"/>
    </source>
</evidence>
<reference evidence="3" key="1">
    <citation type="submission" date="2025-08" db="UniProtKB">
        <authorList>
            <consortium name="Ensembl"/>
        </authorList>
    </citation>
    <scope>IDENTIFICATION</scope>
</reference>
<accession>A0A673XAP8</accession>
<feature type="compositionally biased region" description="Low complexity" evidence="2">
    <location>
        <begin position="631"/>
        <end position="643"/>
    </location>
</feature>
<feature type="region of interest" description="Disordered" evidence="2">
    <location>
        <begin position="585"/>
        <end position="724"/>
    </location>
</feature>
<dbReference type="InterPro" id="IPR055289">
    <property type="entry name" value="OFD1"/>
</dbReference>
<dbReference type="GO" id="GO:0005576">
    <property type="term" value="C:extracellular region"/>
    <property type="evidence" value="ECO:0007669"/>
    <property type="project" value="GOC"/>
</dbReference>
<dbReference type="Ensembl" id="ENSSTUT00000019421.1">
    <property type="protein sequence ID" value="ENSSTUP00000018458.1"/>
    <property type="gene ID" value="ENSSTUG00000008243.1"/>
</dbReference>
<dbReference type="Proteomes" id="UP000472277">
    <property type="component" value="Chromosome 20"/>
</dbReference>
<feature type="compositionally biased region" description="Low complexity" evidence="2">
    <location>
        <begin position="701"/>
        <end position="717"/>
    </location>
</feature>
<proteinExistence type="predicted"/>
<dbReference type="GO" id="GO:0060287">
    <property type="term" value="P:epithelial cilium movement involved in determination of left/right asymmetry"/>
    <property type="evidence" value="ECO:0007669"/>
    <property type="project" value="TreeGrafter"/>
</dbReference>
<dbReference type="PROSITE" id="PS50896">
    <property type="entry name" value="LISH"/>
    <property type="match status" value="1"/>
</dbReference>
<sequence>MSVAKEEALSPDELRKRLYQTFKNRGVLDTLKTQLRNQLIHELKHPILSGETVPRPVPMKSDSVLVTASNSLVVDHLRNSGYEYTLSVFYPECGMCKDKIFTSTDLLQLMKISPRSPLYKSLVITSSCLLIELTDHHLHGEQRDADTQTTTTPAYRESLVDKMKMIDEEYEALRYKGDKWVSYESKLAAYRKEVEAQVQAEMNAKLQHYKDVEISKVKMEEKDKSRKEILQLRQDMERTYEMKSGALINREKNAIDRLQKQQEIEEKDVYMQRQAVLKEIETVRNREAELRLRMEAFEKTCKIQEDKTKTMEELLRRRELAVKTMEDTYDQKLKNELSRYQLELNEDYTKRTEKLTENEKRNKVETIRMQKESAAIDAKLEEHSRACAELRRLQMELDTSQSQYSLLTQQNELLRERLETMNDYPTLRRERVEQQAQLRLLKKQLEEAQEENQRLRADLGRPSVEQLALQTELRRLESARRLSEEEFDSHRQVLQAQLHNEVERCAQLKAQLIDCEERTQWMTTHAEDIKMQLRQTQLGTLMDRSLVAGAKARIRELEKEAETLEEAYRNYQQRAVHATVSHMLPPRCLSPQRAPVSPRPHSTQRQHISHQRPRSPQRQQVPPHPCPHSPQHPQVSHRPLSPQRQPPPQRARDPTSPQPRVTFAEDQSQDQYPGPGSGRDFQSLDFSEARFSGDRCPQEGSSSPPRRLSSTPLSLSRRQLHTEPVEGRSVQSVLVGSFTSNGFNVPSALLLRL</sequence>